<gene>
    <name evidence="2" type="ORF">E2636_11955</name>
</gene>
<name>A0A4P7A1N1_9BACL</name>
<evidence type="ECO:0000313" key="3">
    <source>
        <dbReference type="Proteomes" id="UP000294292"/>
    </source>
</evidence>
<keyword evidence="1" id="KW-0812">Transmembrane</keyword>
<keyword evidence="1" id="KW-0472">Membrane</keyword>
<dbReference type="AlphaFoldDB" id="A0A4P7A1N1"/>
<feature type="transmembrane region" description="Helical" evidence="1">
    <location>
        <begin position="35"/>
        <end position="53"/>
    </location>
</feature>
<proteinExistence type="predicted"/>
<keyword evidence="3" id="KW-1185">Reference proteome</keyword>
<organism evidence="2 3">
    <name type="scientific">Paenisporosarcina antarctica</name>
    <dbReference type="NCBI Taxonomy" id="417367"/>
    <lineage>
        <taxon>Bacteria</taxon>
        <taxon>Bacillati</taxon>
        <taxon>Bacillota</taxon>
        <taxon>Bacilli</taxon>
        <taxon>Bacillales</taxon>
        <taxon>Caryophanaceae</taxon>
        <taxon>Paenisporosarcina</taxon>
    </lineage>
</organism>
<keyword evidence="1" id="KW-1133">Transmembrane helix</keyword>
<sequence length="72" mass="8173">MKRFSFIIPIMLIVAILAMWILNKNHSQVPFDTRIIIAAGGSIVSGIVAFFLLRNDVHKIDSKPIEPNKKKR</sequence>
<evidence type="ECO:0008006" key="4">
    <source>
        <dbReference type="Google" id="ProtNLM"/>
    </source>
</evidence>
<protein>
    <recommendedName>
        <fullName evidence="4">Histidine kinase</fullName>
    </recommendedName>
</protein>
<reference evidence="2 3" key="1">
    <citation type="submission" date="2019-03" db="EMBL/GenBank/DDBJ databases">
        <title>Complete genome sequence of Paenisporosarcina antarctica CGMCC 1.6503T.</title>
        <authorList>
            <person name="Rong J.-C."/>
            <person name="Chi N.-Y."/>
            <person name="Zhang Q.-F."/>
        </authorList>
    </citation>
    <scope>NUCLEOTIDE SEQUENCE [LARGE SCALE GENOMIC DNA]</scope>
    <source>
        <strain evidence="2 3">CGMCC 1.6503</strain>
    </source>
</reference>
<evidence type="ECO:0000313" key="2">
    <source>
        <dbReference type="EMBL" id="QBP41816.1"/>
    </source>
</evidence>
<feature type="transmembrane region" description="Helical" evidence="1">
    <location>
        <begin position="6"/>
        <end position="23"/>
    </location>
</feature>
<dbReference type="OrthoDB" id="2454149at2"/>
<dbReference type="KEGG" id="panc:E2636_11955"/>
<dbReference type="Proteomes" id="UP000294292">
    <property type="component" value="Chromosome"/>
</dbReference>
<evidence type="ECO:0000256" key="1">
    <source>
        <dbReference type="SAM" id="Phobius"/>
    </source>
</evidence>
<accession>A0A4P7A1N1</accession>
<dbReference type="RefSeq" id="WP_134210389.1">
    <property type="nucleotide sequence ID" value="NZ_CP038015.1"/>
</dbReference>
<dbReference type="EMBL" id="CP038015">
    <property type="protein sequence ID" value="QBP41816.1"/>
    <property type="molecule type" value="Genomic_DNA"/>
</dbReference>